<feature type="transmembrane region" description="Helical" evidence="9">
    <location>
        <begin position="154"/>
        <end position="177"/>
    </location>
</feature>
<keyword evidence="5 9" id="KW-0812">Transmembrane</keyword>
<dbReference type="STRING" id="1125699.HMPREF9194_00422"/>
<evidence type="ECO:0000256" key="4">
    <source>
        <dbReference type="ARBA" id="ARBA00022475"/>
    </source>
</evidence>
<dbReference type="InterPro" id="IPR003784">
    <property type="entry name" value="BioY"/>
</dbReference>
<keyword evidence="4 8" id="KW-1003">Cell membrane</keyword>
<name>S3L6G9_TREMA</name>
<evidence type="ECO:0000256" key="6">
    <source>
        <dbReference type="ARBA" id="ARBA00022989"/>
    </source>
</evidence>
<comment type="caution">
    <text evidence="10">The sequence shown here is derived from an EMBL/GenBank/DDBJ whole genome shotgun (WGS) entry which is preliminary data.</text>
</comment>
<dbReference type="eggNOG" id="COG1268">
    <property type="taxonomic scope" value="Bacteria"/>
</dbReference>
<dbReference type="Pfam" id="PF02632">
    <property type="entry name" value="BioY"/>
    <property type="match status" value="1"/>
</dbReference>
<reference evidence="10 11" key="1">
    <citation type="submission" date="2013-04" db="EMBL/GenBank/DDBJ databases">
        <title>The Genome Sequence of Treponema maltophilum ATCC 51939.</title>
        <authorList>
            <consortium name="The Broad Institute Genomics Platform"/>
            <person name="Earl A."/>
            <person name="Ward D."/>
            <person name="Feldgarden M."/>
            <person name="Gevers D."/>
            <person name="Leonetti C."/>
            <person name="Blanton J.M."/>
            <person name="Dewhirst F.E."/>
            <person name="Izard J."/>
            <person name="Walker B."/>
            <person name="Young S."/>
            <person name="Zeng Q."/>
            <person name="Gargeya S."/>
            <person name="Fitzgerald M."/>
            <person name="Haas B."/>
            <person name="Abouelleil A."/>
            <person name="Allen A.W."/>
            <person name="Alvarado L."/>
            <person name="Arachchi H.M."/>
            <person name="Berlin A.M."/>
            <person name="Chapman S.B."/>
            <person name="Gainer-Dewar J."/>
            <person name="Goldberg J."/>
            <person name="Griggs A."/>
            <person name="Gujja S."/>
            <person name="Hansen M."/>
            <person name="Howarth C."/>
            <person name="Imamovic A."/>
            <person name="Ireland A."/>
            <person name="Larimer J."/>
            <person name="McCowan C."/>
            <person name="Murphy C."/>
            <person name="Pearson M."/>
            <person name="Poon T.W."/>
            <person name="Priest M."/>
            <person name="Roberts A."/>
            <person name="Saif S."/>
            <person name="Shea T."/>
            <person name="Sisk P."/>
            <person name="Sykes S."/>
            <person name="Wortman J."/>
            <person name="Nusbaum C."/>
            <person name="Birren B."/>
        </authorList>
    </citation>
    <scope>NUCLEOTIDE SEQUENCE [LARGE SCALE GENOMIC DNA]</scope>
    <source>
        <strain evidence="10 11">ATCC 51939</strain>
    </source>
</reference>
<dbReference type="Gene3D" id="1.10.1760.20">
    <property type="match status" value="1"/>
</dbReference>
<dbReference type="GO" id="GO:0015225">
    <property type="term" value="F:biotin transmembrane transporter activity"/>
    <property type="evidence" value="ECO:0007669"/>
    <property type="project" value="UniProtKB-UniRule"/>
</dbReference>
<dbReference type="Proteomes" id="UP000014541">
    <property type="component" value="Unassembled WGS sequence"/>
</dbReference>
<keyword evidence="3 8" id="KW-0813">Transport</keyword>
<comment type="subcellular location">
    <subcellularLocation>
        <location evidence="1 8">Cell membrane</location>
        <topology evidence="1 8">Multi-pass membrane protein</topology>
    </subcellularLocation>
</comment>
<evidence type="ECO:0000313" key="11">
    <source>
        <dbReference type="Proteomes" id="UP000014541"/>
    </source>
</evidence>
<feature type="transmembrane region" description="Helical" evidence="9">
    <location>
        <begin position="12"/>
        <end position="33"/>
    </location>
</feature>
<keyword evidence="7 8" id="KW-0472">Membrane</keyword>
<dbReference type="PANTHER" id="PTHR34295">
    <property type="entry name" value="BIOTIN TRANSPORTER BIOY"/>
    <property type="match status" value="1"/>
</dbReference>
<dbReference type="PANTHER" id="PTHR34295:SF4">
    <property type="entry name" value="BIOTIN TRANSPORTER BIOY-RELATED"/>
    <property type="match status" value="1"/>
</dbReference>
<protein>
    <recommendedName>
        <fullName evidence="8">Biotin transporter</fullName>
    </recommendedName>
</protein>
<dbReference type="PIRSF" id="PIRSF016661">
    <property type="entry name" value="BioY"/>
    <property type="match status" value="1"/>
</dbReference>
<dbReference type="HOGENOM" id="CLU_077931_1_1_12"/>
<evidence type="ECO:0000256" key="3">
    <source>
        <dbReference type="ARBA" id="ARBA00022448"/>
    </source>
</evidence>
<evidence type="ECO:0000256" key="2">
    <source>
        <dbReference type="ARBA" id="ARBA00010692"/>
    </source>
</evidence>
<dbReference type="AlphaFoldDB" id="S3L6G9"/>
<evidence type="ECO:0000256" key="1">
    <source>
        <dbReference type="ARBA" id="ARBA00004651"/>
    </source>
</evidence>
<evidence type="ECO:0000313" key="10">
    <source>
        <dbReference type="EMBL" id="EPF32424.1"/>
    </source>
</evidence>
<dbReference type="EMBL" id="ATFF01000002">
    <property type="protein sequence ID" value="EPF32424.1"/>
    <property type="molecule type" value="Genomic_DNA"/>
</dbReference>
<keyword evidence="6 9" id="KW-1133">Transmembrane helix</keyword>
<gene>
    <name evidence="10" type="ORF">HMPREF9194_00422</name>
</gene>
<evidence type="ECO:0000256" key="5">
    <source>
        <dbReference type="ARBA" id="ARBA00022692"/>
    </source>
</evidence>
<comment type="similarity">
    <text evidence="2 8">Belongs to the BioY family.</text>
</comment>
<evidence type="ECO:0000256" key="9">
    <source>
        <dbReference type="SAM" id="Phobius"/>
    </source>
</evidence>
<feature type="transmembrane region" description="Helical" evidence="9">
    <location>
        <begin position="121"/>
        <end position="142"/>
    </location>
</feature>
<accession>S3L6G9</accession>
<keyword evidence="11" id="KW-1185">Reference proteome</keyword>
<proteinExistence type="inferred from homology"/>
<feature type="transmembrane region" description="Helical" evidence="9">
    <location>
        <begin position="45"/>
        <end position="72"/>
    </location>
</feature>
<dbReference type="RefSeq" id="WP_016524721.1">
    <property type="nucleotide sequence ID" value="NZ_KE332518.1"/>
</dbReference>
<sequence>MNDSNTKHTMLLSVFTALFAALIAVCGFIAVPLPGSPVPIVLQNMMPILAAALLGGVQGAGATGLFLLAGIAGLPVFSGGHSGMARLLGPTGGFLIGYFIAAAVTGFYIGRPSISGKTPLIKIISGCLLGFVILYVPGIAQFMRVTGKTLGQSLAVACIPFLPGDALKAALTVFLAAKLRPVIARYLYKEPNTAE</sequence>
<organism evidence="10 11">
    <name type="scientific">Treponema maltophilum ATCC 51939</name>
    <dbReference type="NCBI Taxonomy" id="1125699"/>
    <lineage>
        <taxon>Bacteria</taxon>
        <taxon>Pseudomonadati</taxon>
        <taxon>Spirochaetota</taxon>
        <taxon>Spirochaetia</taxon>
        <taxon>Spirochaetales</taxon>
        <taxon>Treponemataceae</taxon>
        <taxon>Treponema</taxon>
    </lineage>
</organism>
<evidence type="ECO:0000256" key="8">
    <source>
        <dbReference type="PIRNR" id="PIRNR016661"/>
    </source>
</evidence>
<dbReference type="PATRIC" id="fig|1125699.3.peg.428"/>
<evidence type="ECO:0000256" key="7">
    <source>
        <dbReference type="ARBA" id="ARBA00023136"/>
    </source>
</evidence>
<feature type="transmembrane region" description="Helical" evidence="9">
    <location>
        <begin position="92"/>
        <end position="109"/>
    </location>
</feature>
<dbReference type="GO" id="GO:0005886">
    <property type="term" value="C:plasma membrane"/>
    <property type="evidence" value="ECO:0007669"/>
    <property type="project" value="UniProtKB-SubCell"/>
</dbReference>